<sequence>MLKVTILAVGALLLTACAGTQVSSEYEPIRSGGGMHREMRAESGGYHREGDSIQITPQMARAIEDCEYRARRDRSRGNPREWCRQAVLSQNGIVTERRYDRGQNYGRQQRSGYYGAGSGVQVERRTVAVRRSGSDIRPASYRDDYESDDRQDFVPSGANSDRNSLEGSAFVGAFLPRQTPTVDRIVGDRNADEYGPDLRDGTNTGDVRVVNAPVTLFLTRNGEDKDVIYKGNNQGHEVIEIDASRIDSETLLCVQVPWDIIAHQKKAAEARVMCTDSIYNYVKNGGGRNQRDPVLVVAIVPGNAGKER</sequence>
<protein>
    <submittedName>
        <fullName evidence="3">Uncharacterized protein</fullName>
    </submittedName>
</protein>
<feature type="chain" id="PRO_5013950636" evidence="2">
    <location>
        <begin position="19"/>
        <end position="308"/>
    </location>
</feature>
<accession>A0A2H0UCW5</accession>
<name>A0A2H0UCW5_9BACT</name>
<organism evidence="3 4">
    <name type="scientific">Candidatus Kaiserbacteria bacterium CG10_big_fil_rev_8_21_14_0_10_47_16</name>
    <dbReference type="NCBI Taxonomy" id="1974608"/>
    <lineage>
        <taxon>Bacteria</taxon>
        <taxon>Candidatus Kaiseribacteriota</taxon>
    </lineage>
</organism>
<evidence type="ECO:0000256" key="1">
    <source>
        <dbReference type="SAM" id="MobiDB-lite"/>
    </source>
</evidence>
<feature type="region of interest" description="Disordered" evidence="1">
    <location>
        <begin position="99"/>
        <end position="118"/>
    </location>
</feature>
<keyword evidence="2" id="KW-0732">Signal</keyword>
<comment type="caution">
    <text evidence="3">The sequence shown here is derived from an EMBL/GenBank/DDBJ whole genome shotgun (WGS) entry which is preliminary data.</text>
</comment>
<feature type="region of interest" description="Disordered" evidence="1">
    <location>
        <begin position="129"/>
        <end position="164"/>
    </location>
</feature>
<gene>
    <name evidence="3" type="ORF">COU16_01545</name>
</gene>
<evidence type="ECO:0000313" key="3">
    <source>
        <dbReference type="EMBL" id="PIR84264.1"/>
    </source>
</evidence>
<evidence type="ECO:0000256" key="2">
    <source>
        <dbReference type="SAM" id="SignalP"/>
    </source>
</evidence>
<evidence type="ECO:0000313" key="4">
    <source>
        <dbReference type="Proteomes" id="UP000229344"/>
    </source>
</evidence>
<dbReference type="EMBL" id="PFBI01000006">
    <property type="protein sequence ID" value="PIR84264.1"/>
    <property type="molecule type" value="Genomic_DNA"/>
</dbReference>
<dbReference type="AlphaFoldDB" id="A0A2H0UCW5"/>
<dbReference type="PROSITE" id="PS51257">
    <property type="entry name" value="PROKAR_LIPOPROTEIN"/>
    <property type="match status" value="1"/>
</dbReference>
<proteinExistence type="predicted"/>
<feature type="compositionally biased region" description="Basic and acidic residues" evidence="1">
    <location>
        <begin position="140"/>
        <end position="152"/>
    </location>
</feature>
<feature type="signal peptide" evidence="2">
    <location>
        <begin position="1"/>
        <end position="18"/>
    </location>
</feature>
<reference evidence="4" key="1">
    <citation type="submission" date="2017-09" db="EMBL/GenBank/DDBJ databases">
        <title>Depth-based differentiation of microbial function through sediment-hosted aquifers and enrichment of novel symbionts in the deep terrestrial subsurface.</title>
        <authorList>
            <person name="Probst A.J."/>
            <person name="Ladd B."/>
            <person name="Jarett J.K."/>
            <person name="Geller-Mcgrath D.E."/>
            <person name="Sieber C.M.K."/>
            <person name="Emerson J.B."/>
            <person name="Anantharaman K."/>
            <person name="Thomas B.C."/>
            <person name="Malmstrom R."/>
            <person name="Stieglmeier M."/>
            <person name="Klingl A."/>
            <person name="Woyke T."/>
            <person name="Ryan C.M."/>
            <person name="Banfield J.F."/>
        </authorList>
    </citation>
    <scope>NUCLEOTIDE SEQUENCE [LARGE SCALE GENOMIC DNA]</scope>
</reference>
<dbReference type="Proteomes" id="UP000229344">
    <property type="component" value="Unassembled WGS sequence"/>
</dbReference>